<gene>
    <name evidence="2" type="ORF">NHX12_012495</name>
</gene>
<evidence type="ECO:0000256" key="1">
    <source>
        <dbReference type="SAM" id="MobiDB-lite"/>
    </source>
</evidence>
<evidence type="ECO:0000313" key="2">
    <source>
        <dbReference type="EMBL" id="KAJ3586094.1"/>
    </source>
</evidence>
<dbReference type="EMBL" id="JANIIK010000117">
    <property type="protein sequence ID" value="KAJ3586094.1"/>
    <property type="molecule type" value="Genomic_DNA"/>
</dbReference>
<name>A0A9Q0DCU5_9TELE</name>
<accession>A0A9Q0DCU5</accession>
<comment type="caution">
    <text evidence="2">The sequence shown here is derived from an EMBL/GenBank/DDBJ whole genome shotgun (WGS) entry which is preliminary data.</text>
</comment>
<reference evidence="2" key="1">
    <citation type="submission" date="2022-07" db="EMBL/GenBank/DDBJ databases">
        <title>Chromosome-level genome of Muraenolepis orangiensis.</title>
        <authorList>
            <person name="Kim J."/>
        </authorList>
    </citation>
    <scope>NUCLEOTIDE SEQUENCE</scope>
    <source>
        <strain evidence="2">KU_S4_2022</strain>
        <tissue evidence="2">Muscle</tissue>
    </source>
</reference>
<evidence type="ECO:0000313" key="3">
    <source>
        <dbReference type="Proteomes" id="UP001148018"/>
    </source>
</evidence>
<feature type="region of interest" description="Disordered" evidence="1">
    <location>
        <begin position="1"/>
        <end position="26"/>
    </location>
</feature>
<organism evidence="2 3">
    <name type="scientific">Muraenolepis orangiensis</name>
    <name type="common">Patagonian moray cod</name>
    <dbReference type="NCBI Taxonomy" id="630683"/>
    <lineage>
        <taxon>Eukaryota</taxon>
        <taxon>Metazoa</taxon>
        <taxon>Chordata</taxon>
        <taxon>Craniata</taxon>
        <taxon>Vertebrata</taxon>
        <taxon>Euteleostomi</taxon>
        <taxon>Actinopterygii</taxon>
        <taxon>Neopterygii</taxon>
        <taxon>Teleostei</taxon>
        <taxon>Neoteleostei</taxon>
        <taxon>Acanthomorphata</taxon>
        <taxon>Zeiogadaria</taxon>
        <taxon>Gadariae</taxon>
        <taxon>Gadiformes</taxon>
        <taxon>Muraenolepidoidei</taxon>
        <taxon>Muraenolepididae</taxon>
        <taxon>Muraenolepis</taxon>
    </lineage>
</organism>
<proteinExistence type="predicted"/>
<dbReference type="Proteomes" id="UP001148018">
    <property type="component" value="Unassembled WGS sequence"/>
</dbReference>
<protein>
    <submittedName>
        <fullName evidence="2">Uncharacterized protein</fullName>
    </submittedName>
</protein>
<dbReference type="AlphaFoldDB" id="A0A9Q0DCU5"/>
<sequence>MFLATGASQRGVGDEGERSGPGEYTVPMELRLPGENVLGGNRVHRLVVSKALTILVFVSIKPNGDPTI</sequence>
<keyword evidence="3" id="KW-1185">Reference proteome</keyword>